<gene>
    <name evidence="1" type="ORF">SAMN05443639_1352</name>
</gene>
<protein>
    <submittedName>
        <fullName evidence="1">Uncharacterized protein</fullName>
    </submittedName>
</protein>
<dbReference type="EMBL" id="FOIJ01000035">
    <property type="protein sequence ID" value="SEU39195.1"/>
    <property type="molecule type" value="Genomic_DNA"/>
</dbReference>
<reference evidence="2" key="1">
    <citation type="submission" date="2016-10" db="EMBL/GenBank/DDBJ databases">
        <authorList>
            <person name="Varghese N."/>
            <person name="Submissions S."/>
        </authorList>
    </citation>
    <scope>NUCLEOTIDE SEQUENCE [LARGE SCALE GENOMIC DNA]</scope>
    <source>
        <strain evidence="2">DSM 16858</strain>
    </source>
</reference>
<proteinExistence type="predicted"/>
<organism evidence="1 2">
    <name type="scientific">Stigmatella erecta</name>
    <dbReference type="NCBI Taxonomy" id="83460"/>
    <lineage>
        <taxon>Bacteria</taxon>
        <taxon>Pseudomonadati</taxon>
        <taxon>Myxococcota</taxon>
        <taxon>Myxococcia</taxon>
        <taxon>Myxococcales</taxon>
        <taxon>Cystobacterineae</taxon>
        <taxon>Archangiaceae</taxon>
        <taxon>Stigmatella</taxon>
    </lineage>
</organism>
<dbReference type="RefSeq" id="WP_093526161.1">
    <property type="nucleotide sequence ID" value="NZ_FOIJ01000035.1"/>
</dbReference>
<name>A0A1I0LHV6_9BACT</name>
<dbReference type="Proteomes" id="UP000199181">
    <property type="component" value="Unassembled WGS sequence"/>
</dbReference>
<sequence length="78" mass="8639">MTTNAETATPTLSACQVLTPDAPDRFTCVSTDFGAIGQDWRAPTVIATSPRTPRLTLRRPWLRAARPWSISTMHEPRS</sequence>
<evidence type="ECO:0000313" key="2">
    <source>
        <dbReference type="Proteomes" id="UP000199181"/>
    </source>
</evidence>
<keyword evidence="2" id="KW-1185">Reference proteome</keyword>
<evidence type="ECO:0000313" key="1">
    <source>
        <dbReference type="EMBL" id="SEU39195.1"/>
    </source>
</evidence>
<accession>A0A1I0LHV6</accession>
<dbReference type="AlphaFoldDB" id="A0A1I0LHV6"/>